<gene>
    <name evidence="1" type="ORF">RFV38_13075</name>
</gene>
<sequence length="63" mass="7677">MKEIEFYFDWDNHKVIFNDGTICNINEEKNSFIYRNIEFTLEADVEKDLCNTFNMRYINTNLV</sequence>
<evidence type="ECO:0000313" key="1">
    <source>
        <dbReference type="EMBL" id="MDX8337412.1"/>
    </source>
</evidence>
<organism evidence="1 2">
    <name type="scientific">Candidatus Cetobacterium colombiensis</name>
    <dbReference type="NCBI Taxonomy" id="3073100"/>
    <lineage>
        <taxon>Bacteria</taxon>
        <taxon>Fusobacteriati</taxon>
        <taxon>Fusobacteriota</taxon>
        <taxon>Fusobacteriia</taxon>
        <taxon>Fusobacteriales</taxon>
        <taxon>Fusobacteriaceae</taxon>
        <taxon>Cetobacterium</taxon>
    </lineage>
</organism>
<evidence type="ECO:0000313" key="2">
    <source>
        <dbReference type="Proteomes" id="UP001279681"/>
    </source>
</evidence>
<dbReference type="EMBL" id="JAVIKH010000038">
    <property type="protein sequence ID" value="MDX8337412.1"/>
    <property type="molecule type" value="Genomic_DNA"/>
</dbReference>
<dbReference type="RefSeq" id="WP_320314750.1">
    <property type="nucleotide sequence ID" value="NZ_JAVIKH010000038.1"/>
</dbReference>
<protein>
    <submittedName>
        <fullName evidence="1">Uncharacterized protein</fullName>
    </submittedName>
</protein>
<reference evidence="2" key="1">
    <citation type="submission" date="2023-07" db="EMBL/GenBank/DDBJ databases">
        <authorList>
            <person name="Colorado M.A."/>
            <person name="Villamil L.M."/>
            <person name="Melo J.F."/>
            <person name="Rodriguez J.A."/>
            <person name="Ruiz R.Y."/>
        </authorList>
    </citation>
    <scope>NUCLEOTIDE SEQUENCE [LARGE SCALE GENOMIC DNA]</scope>
    <source>
        <strain evidence="2">C33</strain>
    </source>
</reference>
<name>A0ABU4WD12_9FUSO</name>
<comment type="caution">
    <text evidence="1">The sequence shown here is derived from an EMBL/GenBank/DDBJ whole genome shotgun (WGS) entry which is preliminary data.</text>
</comment>
<accession>A0ABU4WD12</accession>
<dbReference type="Proteomes" id="UP001279681">
    <property type="component" value="Unassembled WGS sequence"/>
</dbReference>
<keyword evidence="2" id="KW-1185">Reference proteome</keyword>
<proteinExistence type="predicted"/>